<dbReference type="EMBL" id="OB683745">
    <property type="protein sequence ID" value="CAD7236988.1"/>
    <property type="molecule type" value="Genomic_DNA"/>
</dbReference>
<dbReference type="AlphaFoldDB" id="A0A7R8WSF4"/>
<name>A0A7R8WSF4_9CRUS</name>
<organism evidence="1">
    <name type="scientific">Cyprideis torosa</name>
    <dbReference type="NCBI Taxonomy" id="163714"/>
    <lineage>
        <taxon>Eukaryota</taxon>
        <taxon>Metazoa</taxon>
        <taxon>Ecdysozoa</taxon>
        <taxon>Arthropoda</taxon>
        <taxon>Crustacea</taxon>
        <taxon>Oligostraca</taxon>
        <taxon>Ostracoda</taxon>
        <taxon>Podocopa</taxon>
        <taxon>Podocopida</taxon>
        <taxon>Cytherocopina</taxon>
        <taxon>Cytheroidea</taxon>
        <taxon>Cytherideidae</taxon>
        <taxon>Cyprideis</taxon>
    </lineage>
</organism>
<feature type="non-terminal residue" evidence="1">
    <location>
        <position position="1"/>
    </location>
</feature>
<accession>A0A7R8WSF4</accession>
<protein>
    <submittedName>
        <fullName evidence="1">Uncharacterized protein</fullName>
    </submittedName>
</protein>
<sequence>IRRISTVLPRQAQRTTADSTAPVGLCGPQCLLLRLRETEGRGGRRQFNDQYLRRWRQFIPGGVRSPPKTH</sequence>
<gene>
    <name evidence="1" type="ORF">CTOB1V02_LOCUS14803</name>
</gene>
<reference evidence="1" key="1">
    <citation type="submission" date="2020-11" db="EMBL/GenBank/DDBJ databases">
        <authorList>
            <person name="Tran Van P."/>
        </authorList>
    </citation>
    <scope>NUCLEOTIDE SEQUENCE</scope>
</reference>
<evidence type="ECO:0000313" key="1">
    <source>
        <dbReference type="EMBL" id="CAD7236988.1"/>
    </source>
</evidence>
<feature type="non-terminal residue" evidence="1">
    <location>
        <position position="70"/>
    </location>
</feature>
<proteinExistence type="predicted"/>